<proteinExistence type="predicted"/>
<name>A0A8H1LE44_9ACTN</name>
<dbReference type="Proteomes" id="UP000298111">
    <property type="component" value="Unassembled WGS sequence"/>
</dbReference>
<evidence type="ECO:0000313" key="4">
    <source>
        <dbReference type="Proteomes" id="UP000298111"/>
    </source>
</evidence>
<keyword evidence="2" id="KW-0472">Membrane</keyword>
<organism evidence="3 4">
    <name type="scientific">Streptomyces albus</name>
    <dbReference type="NCBI Taxonomy" id="1888"/>
    <lineage>
        <taxon>Bacteria</taxon>
        <taxon>Bacillati</taxon>
        <taxon>Actinomycetota</taxon>
        <taxon>Actinomycetes</taxon>
        <taxon>Kitasatosporales</taxon>
        <taxon>Streptomycetaceae</taxon>
        <taxon>Streptomyces</taxon>
    </lineage>
</organism>
<keyword evidence="2" id="KW-1133">Transmembrane helix</keyword>
<feature type="transmembrane region" description="Helical" evidence="2">
    <location>
        <begin position="221"/>
        <end position="243"/>
    </location>
</feature>
<evidence type="ECO:0000256" key="2">
    <source>
        <dbReference type="SAM" id="Phobius"/>
    </source>
</evidence>
<dbReference type="EMBL" id="RCIY01000069">
    <property type="protein sequence ID" value="TGG80466.1"/>
    <property type="molecule type" value="Genomic_DNA"/>
</dbReference>
<feature type="transmembrane region" description="Helical" evidence="2">
    <location>
        <begin position="148"/>
        <end position="169"/>
    </location>
</feature>
<gene>
    <name evidence="3" type="ORF">D8771_21995</name>
</gene>
<evidence type="ECO:0000313" key="3">
    <source>
        <dbReference type="EMBL" id="TGG80466.1"/>
    </source>
</evidence>
<feature type="transmembrane region" description="Helical" evidence="2">
    <location>
        <begin position="43"/>
        <end position="62"/>
    </location>
</feature>
<feature type="region of interest" description="Disordered" evidence="1">
    <location>
        <begin position="1"/>
        <end position="26"/>
    </location>
</feature>
<dbReference type="GeneID" id="75180743"/>
<protein>
    <submittedName>
        <fullName evidence="3">ABC transporter permease</fullName>
    </submittedName>
</protein>
<reference evidence="3 4" key="1">
    <citation type="submission" date="2018-10" db="EMBL/GenBank/DDBJ databases">
        <title>Isolation of pseudouridimycin from Streptomyces albus DSM 40763.</title>
        <authorList>
            <person name="Rosenqvist P."/>
            <person name="Metsae-Ketelae M."/>
            <person name="Virta P."/>
        </authorList>
    </citation>
    <scope>NUCLEOTIDE SEQUENCE [LARGE SCALE GENOMIC DNA]</scope>
    <source>
        <strain evidence="3 4">DSM 40763</strain>
    </source>
</reference>
<accession>A0A8H1LE44</accession>
<comment type="caution">
    <text evidence="3">The sequence shown here is derived from an EMBL/GenBank/DDBJ whole genome shotgun (WGS) entry which is preliminary data.</text>
</comment>
<feature type="transmembrane region" description="Helical" evidence="2">
    <location>
        <begin position="312"/>
        <end position="337"/>
    </location>
</feature>
<keyword evidence="2" id="KW-0812">Transmembrane</keyword>
<dbReference type="RefSeq" id="WP_037611493.1">
    <property type="nucleotide sequence ID" value="NZ_BNEJ01000031.1"/>
</dbReference>
<feature type="transmembrane region" description="Helical" evidence="2">
    <location>
        <begin position="189"/>
        <end position="214"/>
    </location>
</feature>
<sequence length="351" mass="37225">MTARTLHPAPSAPSAAPPASPDARPSARPRQIRWLLRLHRPALYSWAALVLVLAAGLLWLGGPLTDAAAEGWRQFSACGMAEACAYDQPAILRYRDFYLYATIAVLAVPFLVAAWAGTMLTGRELETGTAGLAWTQSVTPARWLAARLLVPAALVTAGTGLLAGLHHYVWSAGRGRIDTAKSWYDSSTFFANGPVPVALALTGLAVGALAGLLWRRSLPALITSVAATGGVFVALHRALPYLWPTVHRVSSLKLDTPAGVGLSAHSGVVTSSGEQLPQPWCGSSVSPQCRAVYEKLDAVGYFRDYHPFSHHWPLQLTATAVVLALGALLTLAAFRVLRARTGAVRGMKTAA</sequence>
<evidence type="ECO:0000256" key="1">
    <source>
        <dbReference type="SAM" id="MobiDB-lite"/>
    </source>
</evidence>
<feature type="transmembrane region" description="Helical" evidence="2">
    <location>
        <begin position="97"/>
        <end position="116"/>
    </location>
</feature>
<dbReference type="AlphaFoldDB" id="A0A8H1LE44"/>